<sequence length="120" mass="14137">MNGLRLFRRFAGSVNAVNARSTSEHAIVVTDDASTIVCYHPERQFPYECTKPLPKEKVLDNSVLRVQNKEFIHEVFSKPNSELVQQELMKMTFTTKHRWVPPKKWKRRFAHPKIVDRPYL</sequence>
<evidence type="ECO:0000256" key="5">
    <source>
        <dbReference type="ARBA" id="ARBA00023128"/>
    </source>
</evidence>
<accession>A0A8B8G7C1</accession>
<evidence type="ECO:0000256" key="4">
    <source>
        <dbReference type="ARBA" id="ARBA00022980"/>
    </source>
</evidence>
<evidence type="ECO:0000313" key="8">
    <source>
        <dbReference type="Proteomes" id="UP000694846"/>
    </source>
</evidence>
<keyword evidence="6" id="KW-0687">Ribonucleoprotein</keyword>
<protein>
    <recommendedName>
        <fullName evidence="7">Large ribosomal subunit protein mL42</fullName>
    </recommendedName>
</protein>
<keyword evidence="5" id="KW-0496">Mitochondrion</keyword>
<dbReference type="Proteomes" id="UP000694846">
    <property type="component" value="Unplaced"/>
</dbReference>
<organism evidence="8 9">
    <name type="scientific">Sipha flava</name>
    <name type="common">yellow sugarcane aphid</name>
    <dbReference type="NCBI Taxonomy" id="143950"/>
    <lineage>
        <taxon>Eukaryota</taxon>
        <taxon>Metazoa</taxon>
        <taxon>Ecdysozoa</taxon>
        <taxon>Arthropoda</taxon>
        <taxon>Hexapoda</taxon>
        <taxon>Insecta</taxon>
        <taxon>Pterygota</taxon>
        <taxon>Neoptera</taxon>
        <taxon>Paraneoptera</taxon>
        <taxon>Hemiptera</taxon>
        <taxon>Sternorrhyncha</taxon>
        <taxon>Aphidomorpha</taxon>
        <taxon>Aphidoidea</taxon>
        <taxon>Aphididae</taxon>
        <taxon>Sipha</taxon>
    </lineage>
</organism>
<dbReference type="AlphaFoldDB" id="A0A8B8G7C1"/>
<reference evidence="9" key="1">
    <citation type="submission" date="2025-08" db="UniProtKB">
        <authorList>
            <consortium name="RefSeq"/>
        </authorList>
    </citation>
    <scope>IDENTIFICATION</scope>
    <source>
        <tissue evidence="9">Whole body</tissue>
    </source>
</reference>
<keyword evidence="8" id="KW-1185">Reference proteome</keyword>
<dbReference type="OrthoDB" id="1107506at2759"/>
<dbReference type="GO" id="GO:0005762">
    <property type="term" value="C:mitochondrial large ribosomal subunit"/>
    <property type="evidence" value="ECO:0007669"/>
    <property type="project" value="TreeGrafter"/>
</dbReference>
<dbReference type="GeneID" id="112689562"/>
<comment type="similarity">
    <text evidence="2">Belongs to the mitochondrion-specific ribosomal protein mL42 family.</text>
</comment>
<keyword evidence="4 9" id="KW-0689">Ribosomal protein</keyword>
<evidence type="ECO:0000256" key="3">
    <source>
        <dbReference type="ARBA" id="ARBA00022946"/>
    </source>
</evidence>
<dbReference type="RefSeq" id="XP_025419124.1">
    <property type="nucleotide sequence ID" value="XM_025563339.1"/>
</dbReference>
<evidence type="ECO:0000256" key="1">
    <source>
        <dbReference type="ARBA" id="ARBA00004173"/>
    </source>
</evidence>
<evidence type="ECO:0000313" key="9">
    <source>
        <dbReference type="RefSeq" id="XP_025419124.1"/>
    </source>
</evidence>
<dbReference type="PANTHER" id="PTHR13450">
    <property type="entry name" value="MITOCHONDRIAL 39S RIBOSOMAL PROTEIN L42"/>
    <property type="match status" value="1"/>
</dbReference>
<dbReference type="CTD" id="28977"/>
<keyword evidence="3" id="KW-0809">Transit peptide</keyword>
<name>A0A8B8G7C1_9HEMI</name>
<gene>
    <name evidence="9" type="primary">LOC112689562</name>
</gene>
<dbReference type="InterPro" id="IPR019346">
    <property type="entry name" value="Ribosomal_mL42"/>
</dbReference>
<dbReference type="Pfam" id="PF10210">
    <property type="entry name" value="MRP-S32"/>
    <property type="match status" value="1"/>
</dbReference>
<evidence type="ECO:0000256" key="7">
    <source>
        <dbReference type="ARBA" id="ARBA00035189"/>
    </source>
</evidence>
<comment type="subcellular location">
    <subcellularLocation>
        <location evidence="1">Mitochondrion</location>
    </subcellularLocation>
</comment>
<evidence type="ECO:0000256" key="6">
    <source>
        <dbReference type="ARBA" id="ARBA00023274"/>
    </source>
</evidence>
<evidence type="ECO:0000256" key="2">
    <source>
        <dbReference type="ARBA" id="ARBA00005556"/>
    </source>
</evidence>
<dbReference type="PANTHER" id="PTHR13450:SF4">
    <property type="entry name" value="LARGE RIBOSOMAL SUBUNIT PROTEIN ML42"/>
    <property type="match status" value="1"/>
</dbReference>
<proteinExistence type="inferred from homology"/>